<comment type="caution">
    <text evidence="2">The sequence shown here is derived from an EMBL/GenBank/DDBJ whole genome shotgun (WGS) entry which is preliminary data.</text>
</comment>
<protein>
    <recommendedName>
        <fullName evidence="4">Nicotinamide riboside kinase</fullName>
    </recommendedName>
</protein>
<dbReference type="KEGG" id="pdp:PDIP_33210"/>
<gene>
    <name evidence="2" type="ORF">PDIP_33210</name>
</gene>
<name>K9G7Z5_PEND1</name>
<dbReference type="EMBL" id="AKCU01000229">
    <property type="protein sequence ID" value="EKV17122.1"/>
    <property type="molecule type" value="Genomic_DNA"/>
</dbReference>
<proteinExistence type="predicted"/>
<sequence>MNKPVHEKAVIIGISGPSSSGKTTLARLLQRVFCGVNLPKDKRLNTFIIHEDDFYFPDDKCVYLYFSSIHPYKPSQVEAPSSQNPNTKPRLMPFPPPSNTNTPPRIPYTTTASGKTIQDWDTASAIDIPFLSQALQYVRENGTLPPRLRSKEDQNDQTESGVSDEIVQELRDVVSSRLRDEASGQDTENPTMAFLEGFLLFAPPEQEQHVLRSVHDAIHLPLFLPAAYELVKSRREGRSGYVTVGPAPEPPVQASTDGSDSGDGKTTDIDLDAEDDRPPQNFWVDPPGYVDDIVWPRYVTDHAWLLIAEDGGGHEKKKGGSQALAEADIVRRIGDGTRARTDVGVEVAPGCGSAGMDVVLRWAVELILGHYLDRT</sequence>
<dbReference type="VEuPathDB" id="FungiDB:PDIP_33210"/>
<dbReference type="Proteomes" id="UP000009886">
    <property type="component" value="Unassembled WGS sequence"/>
</dbReference>
<feature type="region of interest" description="Disordered" evidence="1">
    <location>
        <begin position="143"/>
        <end position="167"/>
    </location>
</feature>
<dbReference type="InterPro" id="IPR027417">
    <property type="entry name" value="P-loop_NTPase"/>
</dbReference>
<feature type="region of interest" description="Disordered" evidence="1">
    <location>
        <begin position="240"/>
        <end position="281"/>
    </location>
</feature>
<dbReference type="SUPFAM" id="SSF52540">
    <property type="entry name" value="P-loop containing nucleoside triphosphate hydrolases"/>
    <property type="match status" value="1"/>
</dbReference>
<evidence type="ECO:0000256" key="1">
    <source>
        <dbReference type="SAM" id="MobiDB-lite"/>
    </source>
</evidence>
<evidence type="ECO:0000313" key="3">
    <source>
        <dbReference type="Proteomes" id="UP000009886"/>
    </source>
</evidence>
<dbReference type="PANTHER" id="PTHR10285">
    <property type="entry name" value="URIDINE KINASE"/>
    <property type="match status" value="1"/>
</dbReference>
<accession>K9G7Z5</accession>
<dbReference type="AlphaFoldDB" id="K9G7Z5"/>
<dbReference type="HOGENOM" id="CLU_058668_1_0_1"/>
<feature type="region of interest" description="Disordered" evidence="1">
    <location>
        <begin position="75"/>
        <end position="105"/>
    </location>
</feature>
<feature type="compositionally biased region" description="Polar residues" evidence="1">
    <location>
        <begin position="78"/>
        <end position="87"/>
    </location>
</feature>
<evidence type="ECO:0008006" key="4">
    <source>
        <dbReference type="Google" id="ProtNLM"/>
    </source>
</evidence>
<organism evidence="2 3">
    <name type="scientific">Penicillium digitatum (strain Pd1 / CECT 20795)</name>
    <name type="common">Green mold</name>
    <dbReference type="NCBI Taxonomy" id="1170230"/>
    <lineage>
        <taxon>Eukaryota</taxon>
        <taxon>Fungi</taxon>
        <taxon>Dikarya</taxon>
        <taxon>Ascomycota</taxon>
        <taxon>Pezizomycotina</taxon>
        <taxon>Eurotiomycetes</taxon>
        <taxon>Eurotiomycetidae</taxon>
        <taxon>Eurotiales</taxon>
        <taxon>Aspergillaceae</taxon>
        <taxon>Penicillium</taxon>
    </lineage>
</organism>
<dbReference type="OrthoDB" id="10041966at2759"/>
<dbReference type="Gene3D" id="3.40.50.300">
    <property type="entry name" value="P-loop containing nucleotide triphosphate hydrolases"/>
    <property type="match status" value="1"/>
</dbReference>
<evidence type="ECO:0000313" key="2">
    <source>
        <dbReference type="EMBL" id="EKV17122.1"/>
    </source>
</evidence>
<dbReference type="CDD" id="cd02024">
    <property type="entry name" value="NRK1"/>
    <property type="match status" value="1"/>
</dbReference>
<reference evidence="3" key="1">
    <citation type="journal article" date="2012" name="BMC Genomics">
        <title>Genome sequence of the necrotrophic fungus Penicillium digitatum, the main postharvest pathogen of citrus.</title>
        <authorList>
            <person name="Marcet-Houben M."/>
            <person name="Ballester A.-R."/>
            <person name="de la Fuente B."/>
            <person name="Harries E."/>
            <person name="Marcos J.F."/>
            <person name="Gonzalez-Candelas L."/>
            <person name="Gabaldon T."/>
        </authorList>
    </citation>
    <scope>NUCLEOTIDE SEQUENCE [LARGE SCALE GENOMIC DNA]</scope>
    <source>
        <strain evidence="3">Pd1 / CECT 20795</strain>
    </source>
</reference>